<evidence type="ECO:0000256" key="2">
    <source>
        <dbReference type="PROSITE-ProRule" id="PRU01263"/>
    </source>
</evidence>
<dbReference type="InterPro" id="IPR036236">
    <property type="entry name" value="Znf_C2H2_sf"/>
</dbReference>
<reference evidence="5" key="1">
    <citation type="journal article" date="2014" name="Insect Biochem. Mol. Biol.">
        <title>An insight into the sialome of the frog biting fly, Corethrella appendiculata.</title>
        <authorList>
            <person name="Ribeiro J.M.C."/>
            <person name="Chagas A.C."/>
            <person name="Pham V.M."/>
            <person name="Lounibos L.P."/>
            <person name="Calvo E."/>
        </authorList>
    </citation>
    <scope>NUCLEOTIDE SEQUENCE</scope>
    <source>
        <tissue evidence="5">Salivary glands</tissue>
    </source>
</reference>
<dbReference type="InterPro" id="IPR012934">
    <property type="entry name" value="Znf_AD"/>
</dbReference>
<feature type="non-terminal residue" evidence="5">
    <location>
        <position position="1"/>
    </location>
</feature>
<organism evidence="5">
    <name type="scientific">Corethrella appendiculata</name>
    <dbReference type="NCBI Taxonomy" id="1370023"/>
    <lineage>
        <taxon>Eukaryota</taxon>
        <taxon>Metazoa</taxon>
        <taxon>Ecdysozoa</taxon>
        <taxon>Arthropoda</taxon>
        <taxon>Hexapoda</taxon>
        <taxon>Insecta</taxon>
        <taxon>Pterygota</taxon>
        <taxon>Neoptera</taxon>
        <taxon>Endopterygota</taxon>
        <taxon>Diptera</taxon>
        <taxon>Nematocera</taxon>
        <taxon>Culicoidea</taxon>
        <taxon>Chaoboridae</taxon>
        <taxon>Corethrella</taxon>
    </lineage>
</organism>
<feature type="binding site" evidence="2">
    <location>
        <position position="55"/>
    </location>
    <ligand>
        <name>Zn(2+)</name>
        <dbReference type="ChEBI" id="CHEBI:29105"/>
    </ligand>
</feature>
<name>U5ES98_9DIPT</name>
<dbReference type="SMART" id="SM00355">
    <property type="entry name" value="ZnF_C2H2"/>
    <property type="match status" value="2"/>
</dbReference>
<dbReference type="InterPro" id="IPR013087">
    <property type="entry name" value="Znf_C2H2_type"/>
</dbReference>
<evidence type="ECO:0000256" key="1">
    <source>
        <dbReference type="PROSITE-ProRule" id="PRU00042"/>
    </source>
</evidence>
<feature type="binding site" evidence="2">
    <location>
        <position position="2"/>
    </location>
    <ligand>
        <name>Zn(2+)</name>
        <dbReference type="ChEBI" id="CHEBI:29105"/>
    </ligand>
</feature>
<dbReference type="AlphaFoldDB" id="U5ES98"/>
<evidence type="ECO:0000259" key="4">
    <source>
        <dbReference type="PROSITE" id="PS51915"/>
    </source>
</evidence>
<proteinExistence type="evidence at transcript level"/>
<feature type="binding site" evidence="2">
    <location>
        <position position="5"/>
    </location>
    <ligand>
        <name>Zn(2+)</name>
        <dbReference type="ChEBI" id="CHEBI:29105"/>
    </ligand>
</feature>
<accession>U5ES98</accession>
<dbReference type="GO" id="GO:0005634">
    <property type="term" value="C:nucleus"/>
    <property type="evidence" value="ECO:0007669"/>
    <property type="project" value="InterPro"/>
</dbReference>
<dbReference type="PROSITE" id="PS51915">
    <property type="entry name" value="ZAD"/>
    <property type="match status" value="1"/>
</dbReference>
<evidence type="ECO:0000259" key="3">
    <source>
        <dbReference type="PROSITE" id="PS50157"/>
    </source>
</evidence>
<dbReference type="GO" id="GO:0008270">
    <property type="term" value="F:zinc ion binding"/>
    <property type="evidence" value="ECO:0007669"/>
    <property type="project" value="UniProtKB-UniRule"/>
</dbReference>
<feature type="domain" description="C2H2-type" evidence="3">
    <location>
        <begin position="291"/>
        <end position="314"/>
    </location>
</feature>
<dbReference type="SUPFAM" id="SSF57667">
    <property type="entry name" value="beta-beta-alpha zinc fingers"/>
    <property type="match status" value="1"/>
</dbReference>
<dbReference type="Pfam" id="PF00096">
    <property type="entry name" value="zf-C2H2"/>
    <property type="match status" value="2"/>
</dbReference>
<dbReference type="Gene3D" id="3.30.160.60">
    <property type="entry name" value="Classic Zinc Finger"/>
    <property type="match status" value="1"/>
</dbReference>
<keyword evidence="1" id="KW-0863">Zinc-finger</keyword>
<sequence length="331" mass="38107">LCKICFQNGKYNLFTHKVSINDQHCCTIVEILNLFLKLKIAEVDNTSNYSPERICQKCFDEMILAYNFYTKVNQVNLTRFESEIIVTDEECDDDSRVITSKINESIEIEYIEDFVEYVDSNNEKEINKSGNRIPNIQLTKQVTSMLNKITTSHSEEVDGLENSKRKISTESIPITKKQCTKISDLNRTLYVPNYVFKSVCDFSENNEAEVSMSNKDEICNSKSKVMIIEATEIISTEDISSAGRQIITDVDSDKNSTANTNKSEDEIFYCEHCPKAFSSSQYLLTHIRKSHLCQHCLKSFSESSHLWTHIREEHKKFNCSLCNFQSRSSCN</sequence>
<feature type="domain" description="ZAD" evidence="4">
    <location>
        <begin position="1"/>
        <end position="82"/>
    </location>
</feature>
<feature type="domain" description="C2H2-type" evidence="3">
    <location>
        <begin position="268"/>
        <end position="291"/>
    </location>
</feature>
<dbReference type="PROSITE" id="PS00028">
    <property type="entry name" value="ZINC_FINGER_C2H2_1"/>
    <property type="match status" value="2"/>
</dbReference>
<keyword evidence="2" id="KW-0862">Zinc</keyword>
<evidence type="ECO:0000313" key="5">
    <source>
        <dbReference type="EMBL" id="JAB54946.1"/>
    </source>
</evidence>
<dbReference type="EMBL" id="GANO01004925">
    <property type="protein sequence ID" value="JAB54946.1"/>
    <property type="molecule type" value="mRNA"/>
</dbReference>
<feature type="binding site" evidence="2">
    <location>
        <position position="58"/>
    </location>
    <ligand>
        <name>Zn(2+)</name>
        <dbReference type="ChEBI" id="CHEBI:29105"/>
    </ligand>
</feature>
<keyword evidence="2" id="KW-0479">Metal-binding</keyword>
<dbReference type="PROSITE" id="PS50157">
    <property type="entry name" value="ZINC_FINGER_C2H2_2"/>
    <property type="match status" value="2"/>
</dbReference>
<protein>
    <submittedName>
        <fullName evidence="5">Putative nucleic acid binding protein</fullName>
    </submittedName>
</protein>